<evidence type="ECO:0000313" key="3">
    <source>
        <dbReference type="EMBL" id="GGG59314.1"/>
    </source>
</evidence>
<proteinExistence type="predicted"/>
<dbReference type="InterPro" id="IPR057446">
    <property type="entry name" value="PH_bac"/>
</dbReference>
<dbReference type="EMBL" id="BMEQ01000011">
    <property type="protein sequence ID" value="GGG59314.1"/>
    <property type="molecule type" value="Genomic_DNA"/>
</dbReference>
<protein>
    <recommendedName>
        <fullName evidence="2">PH domain-containing protein</fullName>
    </recommendedName>
</protein>
<organism evidence="3 4">
    <name type="scientific">Kocuria dechangensis</name>
    <dbReference type="NCBI Taxonomy" id="1176249"/>
    <lineage>
        <taxon>Bacteria</taxon>
        <taxon>Bacillati</taxon>
        <taxon>Actinomycetota</taxon>
        <taxon>Actinomycetes</taxon>
        <taxon>Micrococcales</taxon>
        <taxon>Micrococcaceae</taxon>
        <taxon>Kocuria</taxon>
    </lineage>
</organism>
<dbReference type="AlphaFoldDB" id="A0A917GWX7"/>
<comment type="caution">
    <text evidence="3">The sequence shown here is derived from an EMBL/GenBank/DDBJ whole genome shotgun (WGS) entry which is preliminary data.</text>
</comment>
<evidence type="ECO:0000313" key="4">
    <source>
        <dbReference type="Proteomes" id="UP000638848"/>
    </source>
</evidence>
<reference evidence="3" key="2">
    <citation type="submission" date="2020-09" db="EMBL/GenBank/DDBJ databases">
        <authorList>
            <person name="Sun Q."/>
            <person name="Zhou Y."/>
        </authorList>
    </citation>
    <scope>NUCLEOTIDE SEQUENCE</scope>
    <source>
        <strain evidence="3">CGMCC 1.12187</strain>
    </source>
</reference>
<gene>
    <name evidence="3" type="ORF">GCM10011374_22760</name>
</gene>
<feature type="domain" description="PH" evidence="2">
    <location>
        <begin position="37"/>
        <end position="159"/>
    </location>
</feature>
<keyword evidence="1" id="KW-0472">Membrane</keyword>
<sequence length="168" mass="17830">MGYQFTTVVVTVLVVAALFALIRRGWTSRVRRQSGIAPLPELPAGVEDREPLLAVPGMYVSTTEAGAPLERIAARGLGLSARARVLVLDEGVLYDRRGAPALFVPAADVVSVGTQSGMAGKFVEKDGLAVLTWTLGDTVVDTGFRTQHAEDKQRFLSAVEAIAPGLRA</sequence>
<keyword evidence="1" id="KW-0812">Transmembrane</keyword>
<dbReference type="Pfam" id="PF25362">
    <property type="entry name" value="bPH_11"/>
    <property type="match status" value="1"/>
</dbReference>
<evidence type="ECO:0000259" key="2">
    <source>
        <dbReference type="Pfam" id="PF25362"/>
    </source>
</evidence>
<evidence type="ECO:0000256" key="1">
    <source>
        <dbReference type="SAM" id="Phobius"/>
    </source>
</evidence>
<dbReference type="RefSeq" id="WP_188537302.1">
    <property type="nucleotide sequence ID" value="NZ_BMEQ01000011.1"/>
</dbReference>
<accession>A0A917GWX7</accession>
<dbReference type="Proteomes" id="UP000638848">
    <property type="component" value="Unassembled WGS sequence"/>
</dbReference>
<keyword evidence="1" id="KW-1133">Transmembrane helix</keyword>
<reference evidence="3" key="1">
    <citation type="journal article" date="2014" name="Int. J. Syst. Evol. Microbiol.">
        <title>Complete genome sequence of Corynebacterium casei LMG S-19264T (=DSM 44701T), isolated from a smear-ripened cheese.</title>
        <authorList>
            <consortium name="US DOE Joint Genome Institute (JGI-PGF)"/>
            <person name="Walter F."/>
            <person name="Albersmeier A."/>
            <person name="Kalinowski J."/>
            <person name="Ruckert C."/>
        </authorList>
    </citation>
    <scope>NUCLEOTIDE SEQUENCE</scope>
    <source>
        <strain evidence="3">CGMCC 1.12187</strain>
    </source>
</reference>
<name>A0A917GWX7_9MICC</name>
<keyword evidence="4" id="KW-1185">Reference proteome</keyword>
<feature type="transmembrane region" description="Helical" evidence="1">
    <location>
        <begin position="6"/>
        <end position="22"/>
    </location>
</feature>